<dbReference type="EMBL" id="UASJ01000001">
    <property type="protein sequence ID" value="SQB65388.1"/>
    <property type="molecule type" value="Genomic_DNA"/>
</dbReference>
<dbReference type="OMA" id="AQINSEW"/>
<dbReference type="GeneID" id="55565241"/>
<dbReference type="AlphaFoldDB" id="A0A2X2YG82"/>
<dbReference type="RefSeq" id="WP_013189134.1">
    <property type="nucleotide sequence ID" value="NZ_CP068112.1"/>
</dbReference>
<name>A0A2X2YG82_9ACTO</name>
<evidence type="ECO:0008006" key="4">
    <source>
        <dbReference type="Google" id="ProtNLM"/>
    </source>
</evidence>
<reference evidence="2 3" key="1">
    <citation type="submission" date="2018-06" db="EMBL/GenBank/DDBJ databases">
        <authorList>
            <consortium name="Pathogen Informatics"/>
            <person name="Doyle S."/>
        </authorList>
    </citation>
    <scope>NUCLEOTIDE SEQUENCE [LARGE SCALE GENOMIC DNA]</scope>
    <source>
        <strain evidence="2 3">NCTC11820</strain>
    </source>
</reference>
<feature type="chain" id="PRO_5016001247" description="Lipoprotein" evidence="1">
    <location>
        <begin position="23"/>
        <end position="328"/>
    </location>
</feature>
<accession>A0A2X2YG82</accession>
<organism evidence="2 3">
    <name type="scientific">Mobiluncus curtisii</name>
    <dbReference type="NCBI Taxonomy" id="2051"/>
    <lineage>
        <taxon>Bacteria</taxon>
        <taxon>Bacillati</taxon>
        <taxon>Actinomycetota</taxon>
        <taxon>Actinomycetes</taxon>
        <taxon>Actinomycetales</taxon>
        <taxon>Actinomycetaceae</taxon>
        <taxon>Mobiluncus</taxon>
    </lineage>
</organism>
<evidence type="ECO:0000256" key="1">
    <source>
        <dbReference type="SAM" id="SignalP"/>
    </source>
</evidence>
<keyword evidence="1" id="KW-0732">Signal</keyword>
<evidence type="ECO:0000313" key="3">
    <source>
        <dbReference type="Proteomes" id="UP000250245"/>
    </source>
</evidence>
<dbReference type="PROSITE" id="PS51257">
    <property type="entry name" value="PROKAR_LIPOPROTEIN"/>
    <property type="match status" value="1"/>
</dbReference>
<dbReference type="Proteomes" id="UP000250245">
    <property type="component" value="Unassembled WGS sequence"/>
</dbReference>
<sequence>MKNKLTALLTAGATALALTACSYTPTLVTSPKAGNEPPALDQQRITKITTEANAAATAADGAKDQQQLTSRFVNPALRMRNGEYMMTNATRGANLGSLPLANPQVAVVQQDSDWPRYAFTVSPSAEGQPLYVFGLVQSSPRTNYAVWGYTKLFPKASFPATFKPEVGSPRPAAKSKDFAMAPGTLARTYAGYLNDPNSTKDAFDTENDSFAATFAKRRADYATISQQNRGLEFSMTARPATDGFISLGTTDGGALVMATLNYDLTMKSPRKLQLSALAQAYTGKTTAASTLTETHTVVALFNLPNKASQNQKVTVLGASDAVTAMTAD</sequence>
<feature type="signal peptide" evidence="1">
    <location>
        <begin position="1"/>
        <end position="22"/>
    </location>
</feature>
<protein>
    <recommendedName>
        <fullName evidence="4">Lipoprotein</fullName>
    </recommendedName>
</protein>
<proteinExistence type="predicted"/>
<evidence type="ECO:0000313" key="2">
    <source>
        <dbReference type="EMBL" id="SQB65388.1"/>
    </source>
</evidence>
<gene>
    <name evidence="2" type="ORF">NCTC11820_01483</name>
</gene>